<dbReference type="GO" id="GO:0003700">
    <property type="term" value="F:DNA-binding transcription factor activity"/>
    <property type="evidence" value="ECO:0007669"/>
    <property type="project" value="TreeGrafter"/>
</dbReference>
<dbReference type="Pfam" id="PF07883">
    <property type="entry name" value="Cupin_2"/>
    <property type="match status" value="1"/>
</dbReference>
<dbReference type="InterPro" id="IPR014710">
    <property type="entry name" value="RmlC-like_jellyroll"/>
</dbReference>
<dbReference type="PANTHER" id="PTHR46797">
    <property type="entry name" value="HTH-TYPE TRANSCRIPTIONAL REGULATOR"/>
    <property type="match status" value="1"/>
</dbReference>
<evidence type="ECO:0000313" key="4">
    <source>
        <dbReference type="EMBL" id="TNU75104.1"/>
    </source>
</evidence>
<dbReference type="SUPFAM" id="SSF47413">
    <property type="entry name" value="lambda repressor-like DNA-binding domains"/>
    <property type="match status" value="1"/>
</dbReference>
<sequence>MGGTTRRTSERRGPMSDAAPSAQIGARLRSVRQASGRSLASVAQAMGISSSALSQIETGAMQPSVNRLVELVGVLGVPVSTIFDGHEPFAPHFEGEAGAVNEPVEGVLVARPDVTDAAHLGQGVTYRRLSPAALPGVDWFESTYPAGSSSSVDGAMLVHAGYESGHVLRGELTFEFTEGSVTLQAGGSLSFAATRPHRVVNTSDDVAVAVWLTLTSFDVSGTHDGEHPA</sequence>
<dbReference type="PANTHER" id="PTHR46797:SF1">
    <property type="entry name" value="METHYLPHOSPHONATE SYNTHASE"/>
    <property type="match status" value="1"/>
</dbReference>
<feature type="domain" description="HTH cro/C1-type" evidence="3">
    <location>
        <begin position="28"/>
        <end position="82"/>
    </location>
</feature>
<dbReference type="SMART" id="SM00530">
    <property type="entry name" value="HTH_XRE"/>
    <property type="match status" value="1"/>
</dbReference>
<dbReference type="Proteomes" id="UP000313849">
    <property type="component" value="Unassembled WGS sequence"/>
</dbReference>
<dbReference type="EMBL" id="VENP01000016">
    <property type="protein sequence ID" value="TNU75104.1"/>
    <property type="molecule type" value="Genomic_DNA"/>
</dbReference>
<dbReference type="SUPFAM" id="SSF51182">
    <property type="entry name" value="RmlC-like cupins"/>
    <property type="match status" value="1"/>
</dbReference>
<organism evidence="4 5">
    <name type="scientific">Miniimonas arenae</name>
    <dbReference type="NCBI Taxonomy" id="676201"/>
    <lineage>
        <taxon>Bacteria</taxon>
        <taxon>Bacillati</taxon>
        <taxon>Actinomycetota</taxon>
        <taxon>Actinomycetes</taxon>
        <taxon>Micrococcales</taxon>
        <taxon>Beutenbergiaceae</taxon>
        <taxon>Miniimonas</taxon>
    </lineage>
</organism>
<evidence type="ECO:0000256" key="1">
    <source>
        <dbReference type="ARBA" id="ARBA00023125"/>
    </source>
</evidence>
<dbReference type="Pfam" id="PF13560">
    <property type="entry name" value="HTH_31"/>
    <property type="match status" value="1"/>
</dbReference>
<dbReference type="InterPro" id="IPR011051">
    <property type="entry name" value="RmlC_Cupin_sf"/>
</dbReference>
<proteinExistence type="predicted"/>
<evidence type="ECO:0000256" key="2">
    <source>
        <dbReference type="SAM" id="MobiDB-lite"/>
    </source>
</evidence>
<reference evidence="4 5" key="1">
    <citation type="submission" date="2019-06" db="EMBL/GenBank/DDBJ databases">
        <title>Draft genome sequence of Miniimonas arenae KCTC 19750T isolated from sea sand.</title>
        <authorList>
            <person name="Park S.-J."/>
        </authorList>
    </citation>
    <scope>NUCLEOTIDE SEQUENCE [LARGE SCALE GENOMIC DNA]</scope>
    <source>
        <strain evidence="4 5">KCTC 19750</strain>
    </source>
</reference>
<keyword evidence="1" id="KW-0238">DNA-binding</keyword>
<dbReference type="InterPro" id="IPR050807">
    <property type="entry name" value="TransReg_Diox_bact_type"/>
</dbReference>
<dbReference type="OrthoDB" id="5114244at2"/>
<dbReference type="CDD" id="cd00093">
    <property type="entry name" value="HTH_XRE"/>
    <property type="match status" value="1"/>
</dbReference>
<dbReference type="GO" id="GO:0005829">
    <property type="term" value="C:cytosol"/>
    <property type="evidence" value="ECO:0007669"/>
    <property type="project" value="TreeGrafter"/>
</dbReference>
<evidence type="ECO:0000259" key="3">
    <source>
        <dbReference type="PROSITE" id="PS50943"/>
    </source>
</evidence>
<evidence type="ECO:0000313" key="5">
    <source>
        <dbReference type="Proteomes" id="UP000313849"/>
    </source>
</evidence>
<dbReference type="AlphaFoldDB" id="A0A5C5BCG3"/>
<dbReference type="Gene3D" id="2.60.120.10">
    <property type="entry name" value="Jelly Rolls"/>
    <property type="match status" value="1"/>
</dbReference>
<gene>
    <name evidence="4" type="ORF">FH969_06070</name>
</gene>
<accession>A0A5C5BCG3</accession>
<keyword evidence="5" id="KW-1185">Reference proteome</keyword>
<dbReference type="InterPro" id="IPR001387">
    <property type="entry name" value="Cro/C1-type_HTH"/>
</dbReference>
<dbReference type="CDD" id="cd02209">
    <property type="entry name" value="cupin_XRE_C"/>
    <property type="match status" value="1"/>
</dbReference>
<protein>
    <submittedName>
        <fullName evidence="4">Helix-turn-helix domain-containing protein</fullName>
    </submittedName>
</protein>
<comment type="caution">
    <text evidence="4">The sequence shown here is derived from an EMBL/GenBank/DDBJ whole genome shotgun (WGS) entry which is preliminary data.</text>
</comment>
<name>A0A5C5BCG3_9MICO</name>
<dbReference type="InterPro" id="IPR013096">
    <property type="entry name" value="Cupin_2"/>
</dbReference>
<dbReference type="PROSITE" id="PS50943">
    <property type="entry name" value="HTH_CROC1"/>
    <property type="match status" value="1"/>
</dbReference>
<dbReference type="GO" id="GO:0003677">
    <property type="term" value="F:DNA binding"/>
    <property type="evidence" value="ECO:0007669"/>
    <property type="project" value="UniProtKB-KW"/>
</dbReference>
<dbReference type="Gene3D" id="1.10.260.40">
    <property type="entry name" value="lambda repressor-like DNA-binding domains"/>
    <property type="match status" value="1"/>
</dbReference>
<feature type="region of interest" description="Disordered" evidence="2">
    <location>
        <begin position="1"/>
        <end position="24"/>
    </location>
</feature>
<dbReference type="InterPro" id="IPR010982">
    <property type="entry name" value="Lambda_DNA-bd_dom_sf"/>
</dbReference>